<dbReference type="Proteomes" id="UP001305414">
    <property type="component" value="Unassembled WGS sequence"/>
</dbReference>
<dbReference type="EMBL" id="JAWHQM010000022">
    <property type="protein sequence ID" value="KAK5632047.1"/>
    <property type="molecule type" value="Genomic_DNA"/>
</dbReference>
<feature type="transmembrane region" description="Helical" evidence="1">
    <location>
        <begin position="12"/>
        <end position="31"/>
    </location>
</feature>
<keyword evidence="3" id="KW-1185">Reference proteome</keyword>
<name>A0AAN7Z7R2_9PEZI</name>
<proteinExistence type="predicted"/>
<reference evidence="2 3" key="1">
    <citation type="submission" date="2023-10" db="EMBL/GenBank/DDBJ databases">
        <title>Draft genome sequence of Xylaria bambusicola isolate GMP-LS, the root and basal stem rot pathogen of sugarcane in Indonesia.</title>
        <authorList>
            <person name="Selvaraj P."/>
            <person name="Muralishankar V."/>
            <person name="Muruganantham S."/>
            <person name="Sp S."/>
            <person name="Haryani S."/>
            <person name="Lau K.J.X."/>
            <person name="Naqvi N.I."/>
        </authorList>
    </citation>
    <scope>NUCLEOTIDE SEQUENCE [LARGE SCALE GENOMIC DNA]</scope>
    <source>
        <strain evidence="2">GMP-LS</strain>
    </source>
</reference>
<gene>
    <name evidence="2" type="ORF">RRF57_007761</name>
</gene>
<sequence>MIHDVRVLGSGCWRLPLTSLSIILFGIHIFRNGLIKVVNLSTWLKVSRLLWILLPNSFNRLLKLNVNVSDNRSRGVGVNVYSINHAIGRIITFCHKLISGI</sequence>
<evidence type="ECO:0000313" key="2">
    <source>
        <dbReference type="EMBL" id="KAK5632047.1"/>
    </source>
</evidence>
<accession>A0AAN7Z7R2</accession>
<dbReference type="AlphaFoldDB" id="A0AAN7Z7R2"/>
<keyword evidence="1" id="KW-0812">Transmembrane</keyword>
<organism evidence="2 3">
    <name type="scientific">Xylaria bambusicola</name>
    <dbReference type="NCBI Taxonomy" id="326684"/>
    <lineage>
        <taxon>Eukaryota</taxon>
        <taxon>Fungi</taxon>
        <taxon>Dikarya</taxon>
        <taxon>Ascomycota</taxon>
        <taxon>Pezizomycotina</taxon>
        <taxon>Sordariomycetes</taxon>
        <taxon>Xylariomycetidae</taxon>
        <taxon>Xylariales</taxon>
        <taxon>Xylariaceae</taxon>
        <taxon>Xylaria</taxon>
    </lineage>
</organism>
<evidence type="ECO:0000256" key="1">
    <source>
        <dbReference type="SAM" id="Phobius"/>
    </source>
</evidence>
<keyword evidence="1" id="KW-0472">Membrane</keyword>
<keyword evidence="1" id="KW-1133">Transmembrane helix</keyword>
<comment type="caution">
    <text evidence="2">The sequence shown here is derived from an EMBL/GenBank/DDBJ whole genome shotgun (WGS) entry which is preliminary data.</text>
</comment>
<protein>
    <submittedName>
        <fullName evidence="2">Uncharacterized protein</fullName>
    </submittedName>
</protein>
<evidence type="ECO:0000313" key="3">
    <source>
        <dbReference type="Proteomes" id="UP001305414"/>
    </source>
</evidence>